<organism evidence="2 3">
    <name type="scientific">Pseudomonas syringae pv. actinidiae ICMP 18807</name>
    <dbReference type="NCBI Taxonomy" id="1194404"/>
    <lineage>
        <taxon>Bacteria</taxon>
        <taxon>Pseudomonadati</taxon>
        <taxon>Pseudomonadota</taxon>
        <taxon>Gammaproteobacteria</taxon>
        <taxon>Pseudomonadales</taxon>
        <taxon>Pseudomonadaceae</taxon>
        <taxon>Pseudomonas</taxon>
        <taxon>Pseudomonas syringae</taxon>
    </lineage>
</organism>
<gene>
    <name evidence="2" type="ORF">A244_00575</name>
</gene>
<reference evidence="2 3" key="1">
    <citation type="journal article" date="2013" name="PLoS Pathog.">
        <title>Genomic analysis of the Kiwifruit pathogen Pseudomonas syringae pv. actinidiae provides insight into the origins of an emergent plant disease.</title>
        <authorList>
            <person name="McCann H.C."/>
            <person name="Rikkerink E.H."/>
            <person name="Bertels F."/>
            <person name="Fiers M."/>
            <person name="Lu A."/>
            <person name="Rees-George J."/>
            <person name="Andersen M.T."/>
            <person name="Gleave A.P."/>
            <person name="Haubold B."/>
            <person name="Wohlers M.W."/>
            <person name="Guttman D.S."/>
            <person name="Wang P.W."/>
            <person name="Straub C."/>
            <person name="Vanneste J.L."/>
            <person name="Rainey P.B."/>
            <person name="Templeton M.D."/>
        </authorList>
    </citation>
    <scope>NUCLEOTIDE SEQUENCE [LARGE SCALE GENOMIC DNA]</scope>
    <source>
        <strain evidence="2 3">ICMP 18807</strain>
    </source>
</reference>
<keyword evidence="1" id="KW-0472">Membrane</keyword>
<proteinExistence type="predicted"/>
<evidence type="ECO:0000313" key="3">
    <source>
        <dbReference type="Proteomes" id="UP000015729"/>
    </source>
</evidence>
<protein>
    <submittedName>
        <fullName evidence="2">Penicillin-binding protein 1C</fullName>
    </submittedName>
</protein>
<name>S6VC34_PSESF</name>
<feature type="non-terminal residue" evidence="2">
    <location>
        <position position="36"/>
    </location>
</feature>
<evidence type="ECO:0000313" key="2">
    <source>
        <dbReference type="EMBL" id="EPN64367.1"/>
    </source>
</evidence>
<accession>S6VC34</accession>
<sequence length="36" mass="4274">MKPEFLLRLVQKLKWLAGCVLLLIALLWLADRLWPL</sequence>
<dbReference type="AlphaFoldDB" id="S6VC34"/>
<feature type="transmembrane region" description="Helical" evidence="1">
    <location>
        <begin position="12"/>
        <end position="30"/>
    </location>
</feature>
<dbReference type="Proteomes" id="UP000015729">
    <property type="component" value="Unassembled WGS sequence"/>
</dbReference>
<keyword evidence="1" id="KW-0812">Transmembrane</keyword>
<comment type="caution">
    <text evidence="2">The sequence shown here is derived from an EMBL/GenBank/DDBJ whole genome shotgun (WGS) entry which is preliminary data.</text>
</comment>
<dbReference type="PATRIC" id="fig|1194404.4.peg.121"/>
<evidence type="ECO:0000256" key="1">
    <source>
        <dbReference type="SAM" id="Phobius"/>
    </source>
</evidence>
<keyword evidence="1" id="KW-1133">Transmembrane helix</keyword>
<dbReference type="EMBL" id="AOKG01000040">
    <property type="protein sequence ID" value="EPN64367.1"/>
    <property type="molecule type" value="Genomic_DNA"/>
</dbReference>